<feature type="domain" description="C2" evidence="4">
    <location>
        <begin position="240"/>
        <end position="386"/>
    </location>
</feature>
<dbReference type="AlphaFoldDB" id="A0A7R8XCA2"/>
<dbReference type="Pfam" id="PF00168">
    <property type="entry name" value="C2"/>
    <property type="match status" value="2"/>
</dbReference>
<evidence type="ECO:0000256" key="2">
    <source>
        <dbReference type="ARBA" id="ARBA00022737"/>
    </source>
</evidence>
<evidence type="ECO:0000256" key="1">
    <source>
        <dbReference type="ARBA" id="ARBA00022723"/>
    </source>
</evidence>
<dbReference type="GO" id="GO:0061669">
    <property type="term" value="P:spontaneous neurotransmitter secretion"/>
    <property type="evidence" value="ECO:0007669"/>
    <property type="project" value="TreeGrafter"/>
</dbReference>
<dbReference type="InterPro" id="IPR035892">
    <property type="entry name" value="C2_domain_sf"/>
</dbReference>
<organism evidence="5">
    <name type="scientific">Darwinula stevensoni</name>
    <dbReference type="NCBI Taxonomy" id="69355"/>
    <lineage>
        <taxon>Eukaryota</taxon>
        <taxon>Metazoa</taxon>
        <taxon>Ecdysozoa</taxon>
        <taxon>Arthropoda</taxon>
        <taxon>Crustacea</taxon>
        <taxon>Oligostraca</taxon>
        <taxon>Ostracoda</taxon>
        <taxon>Podocopa</taxon>
        <taxon>Podocopida</taxon>
        <taxon>Darwinulocopina</taxon>
        <taxon>Darwinuloidea</taxon>
        <taxon>Darwinulidae</taxon>
        <taxon>Darwinula</taxon>
    </lineage>
</organism>
<feature type="compositionally biased region" description="Acidic residues" evidence="3">
    <location>
        <begin position="92"/>
        <end position="104"/>
    </location>
</feature>
<dbReference type="InterPro" id="IPR043566">
    <property type="entry name" value="Rabphilin/DOC2/Noc2"/>
</dbReference>
<reference evidence="5" key="1">
    <citation type="submission" date="2020-11" db="EMBL/GenBank/DDBJ databases">
        <authorList>
            <person name="Tran Van P."/>
        </authorList>
    </citation>
    <scope>NUCLEOTIDE SEQUENCE</scope>
</reference>
<gene>
    <name evidence="5" type="ORF">DSTB1V02_LOCUS6858</name>
</gene>
<dbReference type="PROSITE" id="PS50004">
    <property type="entry name" value="C2"/>
    <property type="match status" value="2"/>
</dbReference>
<keyword evidence="2" id="KW-0677">Repeat</keyword>
<evidence type="ECO:0000313" key="5">
    <source>
        <dbReference type="EMBL" id="CAD7247019.1"/>
    </source>
</evidence>
<evidence type="ECO:0000313" key="6">
    <source>
        <dbReference type="Proteomes" id="UP000677054"/>
    </source>
</evidence>
<dbReference type="GO" id="GO:0006887">
    <property type="term" value="P:exocytosis"/>
    <property type="evidence" value="ECO:0007669"/>
    <property type="project" value="TreeGrafter"/>
</dbReference>
<keyword evidence="6" id="KW-1185">Reference proteome</keyword>
<dbReference type="Gene3D" id="2.60.40.150">
    <property type="entry name" value="C2 domain"/>
    <property type="match status" value="2"/>
</dbReference>
<dbReference type="PRINTS" id="PR00399">
    <property type="entry name" value="SYNAPTOTAGMN"/>
</dbReference>
<dbReference type="InterPro" id="IPR000008">
    <property type="entry name" value="C2_dom"/>
</dbReference>
<feature type="region of interest" description="Disordered" evidence="3">
    <location>
        <begin position="189"/>
        <end position="226"/>
    </location>
</feature>
<dbReference type="OrthoDB" id="270970at2759"/>
<name>A0A7R8XCA2_9CRUS</name>
<proteinExistence type="predicted"/>
<dbReference type="GO" id="GO:0016020">
    <property type="term" value="C:membrane"/>
    <property type="evidence" value="ECO:0007669"/>
    <property type="project" value="InterPro"/>
</dbReference>
<feature type="compositionally biased region" description="Basic and acidic residues" evidence="3">
    <location>
        <begin position="1"/>
        <end position="21"/>
    </location>
</feature>
<dbReference type="PANTHER" id="PTHR45729:SF6">
    <property type="entry name" value="RABPHILIN, ISOFORM A"/>
    <property type="match status" value="1"/>
</dbReference>
<dbReference type="PANTHER" id="PTHR45729">
    <property type="entry name" value="RABPHILIN, ISOFORM A"/>
    <property type="match status" value="1"/>
</dbReference>
<feature type="region of interest" description="Disordered" evidence="3">
    <location>
        <begin position="51"/>
        <end position="104"/>
    </location>
</feature>
<keyword evidence="1" id="KW-0479">Metal-binding</keyword>
<protein>
    <recommendedName>
        <fullName evidence="4">C2 domain-containing protein</fullName>
    </recommendedName>
</protein>
<dbReference type="EMBL" id="LR900822">
    <property type="protein sequence ID" value="CAD7247019.1"/>
    <property type="molecule type" value="Genomic_DNA"/>
</dbReference>
<dbReference type="GO" id="GO:0017158">
    <property type="term" value="P:regulation of calcium ion-dependent exocytosis"/>
    <property type="evidence" value="ECO:0007669"/>
    <property type="project" value="TreeGrafter"/>
</dbReference>
<dbReference type="InterPro" id="IPR001565">
    <property type="entry name" value="Synaptotagmin"/>
</dbReference>
<evidence type="ECO:0000259" key="4">
    <source>
        <dbReference type="PROSITE" id="PS50004"/>
    </source>
</evidence>
<dbReference type="Proteomes" id="UP000677054">
    <property type="component" value="Unassembled WGS sequence"/>
</dbReference>
<dbReference type="GO" id="GO:0046872">
    <property type="term" value="F:metal ion binding"/>
    <property type="evidence" value="ECO:0007669"/>
    <property type="project" value="UniProtKB-KW"/>
</dbReference>
<evidence type="ECO:0000256" key="3">
    <source>
        <dbReference type="SAM" id="MobiDB-lite"/>
    </source>
</evidence>
<feature type="region of interest" description="Disordered" evidence="3">
    <location>
        <begin position="1"/>
        <end position="22"/>
    </location>
</feature>
<sequence>MERLQQMRDREREREGGRRDGLALQIVCGGEGVVEEVGGLVLQDAAGLYPSSERGSQGSAFPSSSSGLGEATGTARLGQEQRINQRLPTELATEDTEEESSEEDLLGIRTHSYRRRRGFIAPQVPNLHPDSHESPDSSPPTIPDLPGCSSLPVVPGFLPPPILPAPPGLYSLLPPPVFPMAHPVTANSIHSKRRQSSHPWFDPPPAATASTFPGSLSEEPNPDLHPAHEAQAYQHDIFVFSGELEFSLTYYEDQQALHCTVIRAKDLQATEHTGYADPYVLVHLLPRAARVRDHTCHAFWRMQSKYVKGGEMRTRTVHRTLHPEFNETVTYHGIRPEDLVVKSLQLSVNDDTLRSTDEDRFGHDNLGEVIQPLNVLQPQVPFHTIAKLDLPHWMERNSISGLLQKMARKGSMDPVGMDPSVERGKILLSLKFSSSRHALIVGIIRCKGLFPKDINGYSDPFVRVCVSFLNLYPPTKCQTSLLPDPQHRRYKTTTKHKNLNPTFNEEFIFDGKLSDLPKRTLDISVWDKDYGRRDDFLGSLRIGIESKGERLRHWFETIKNPDIRHDRWHALTGDFIPDT</sequence>
<dbReference type="GO" id="GO:0098793">
    <property type="term" value="C:presynapse"/>
    <property type="evidence" value="ECO:0007669"/>
    <property type="project" value="GOC"/>
</dbReference>
<feature type="compositionally biased region" description="Low complexity" evidence="3">
    <location>
        <begin position="55"/>
        <end position="69"/>
    </location>
</feature>
<feature type="region of interest" description="Disordered" evidence="3">
    <location>
        <begin position="122"/>
        <end position="145"/>
    </location>
</feature>
<dbReference type="SMART" id="SM00239">
    <property type="entry name" value="C2"/>
    <property type="match status" value="2"/>
</dbReference>
<feature type="domain" description="C2" evidence="4">
    <location>
        <begin position="422"/>
        <end position="569"/>
    </location>
</feature>
<dbReference type="SUPFAM" id="SSF49562">
    <property type="entry name" value="C2 domain (Calcium/lipid-binding domain, CaLB)"/>
    <property type="match status" value="2"/>
</dbReference>
<dbReference type="EMBL" id="CAJPEV010001305">
    <property type="protein sequence ID" value="CAG0891959.1"/>
    <property type="molecule type" value="Genomic_DNA"/>
</dbReference>
<accession>A0A7R8XCA2</accession>